<dbReference type="Gene3D" id="3.40.50.360">
    <property type="match status" value="1"/>
</dbReference>
<dbReference type="OrthoDB" id="9805013at2"/>
<dbReference type="PANTHER" id="PTHR43741">
    <property type="entry name" value="FMN-DEPENDENT NADH-AZOREDUCTASE 1"/>
    <property type="match status" value="1"/>
</dbReference>
<dbReference type="GO" id="GO:0016655">
    <property type="term" value="F:oxidoreductase activity, acting on NAD(P)H, quinone or similar compound as acceptor"/>
    <property type="evidence" value="ECO:0007669"/>
    <property type="project" value="InterPro"/>
</dbReference>
<evidence type="ECO:0000256" key="1">
    <source>
        <dbReference type="ARBA" id="ARBA00022630"/>
    </source>
</evidence>
<dbReference type="EC" id="1.6.5.-" evidence="6"/>
<dbReference type="GO" id="GO:0016652">
    <property type="term" value="F:oxidoreductase activity, acting on NAD(P)H as acceptor"/>
    <property type="evidence" value="ECO:0007669"/>
    <property type="project" value="UniProtKB-UniRule"/>
</dbReference>
<proteinExistence type="inferred from homology"/>
<evidence type="ECO:0000256" key="5">
    <source>
        <dbReference type="ARBA" id="ARBA00048542"/>
    </source>
</evidence>
<evidence type="ECO:0000256" key="3">
    <source>
        <dbReference type="ARBA" id="ARBA00023002"/>
    </source>
</evidence>
<comment type="catalytic activity">
    <reaction evidence="5">
        <text>N,N-dimethyl-1,4-phenylenediamine + anthranilate + 2 NAD(+) = 2-(4-dimethylaminophenyl)diazenylbenzoate + 2 NADH + 2 H(+)</text>
        <dbReference type="Rhea" id="RHEA:55872"/>
        <dbReference type="ChEBI" id="CHEBI:15378"/>
        <dbReference type="ChEBI" id="CHEBI:15783"/>
        <dbReference type="ChEBI" id="CHEBI:16567"/>
        <dbReference type="ChEBI" id="CHEBI:57540"/>
        <dbReference type="ChEBI" id="CHEBI:57945"/>
        <dbReference type="ChEBI" id="CHEBI:71579"/>
        <dbReference type="EC" id="1.7.1.17"/>
    </reaction>
    <physiologicalReaction direction="right-to-left" evidence="5">
        <dbReference type="Rhea" id="RHEA:55874"/>
    </physiologicalReaction>
</comment>
<dbReference type="Pfam" id="PF02525">
    <property type="entry name" value="Flavodoxin_2"/>
    <property type="match status" value="1"/>
</dbReference>
<comment type="function">
    <text evidence="6">Also exhibits azoreductase activity. Catalyzes the reductive cleavage of the azo bond in aromatic azo compounds to the corresponding amines.</text>
</comment>
<dbReference type="HAMAP" id="MF_01216">
    <property type="entry name" value="Azoreductase_type1"/>
    <property type="match status" value="1"/>
</dbReference>
<comment type="similarity">
    <text evidence="6">Belongs to the azoreductase type 1 family.</text>
</comment>
<comment type="cofactor">
    <cofactor evidence="6">
        <name>FMN</name>
        <dbReference type="ChEBI" id="CHEBI:58210"/>
    </cofactor>
    <text evidence="6">Binds 1 FMN per subunit.</text>
</comment>
<keyword evidence="1 6" id="KW-0285">Flavoprotein</keyword>
<evidence type="ECO:0000256" key="2">
    <source>
        <dbReference type="ARBA" id="ARBA00022643"/>
    </source>
</evidence>
<dbReference type="EC" id="1.7.1.17" evidence="6"/>
<sequence>MKNILHVISSPSGENSVSIKLGNAIVEKLISEYPGSSVTEINVAKDPFPHLEENLIRVTRSAPGPVDDEGLKRSNNAVQQVKEADIIVIGVPLFNFGIPSTLKSWLDNVVRPGVAFTYSEKGVQGLITGKQVYLAVASGGIYSEGPLKEYDFAAPYLEKVFNFIGVTDITTVRAEGVNMPNLKDIALQKAIDSIAV</sequence>
<feature type="binding site" evidence="6">
    <location>
        <position position="10"/>
    </location>
    <ligand>
        <name>FMN</name>
        <dbReference type="ChEBI" id="CHEBI:58210"/>
    </ligand>
</feature>
<name>A0A2S1QV80_9FLAO</name>
<comment type="catalytic activity">
    <reaction evidence="6">
        <text>2 a quinone + NADH + H(+) = 2 a 1,4-benzosemiquinone + NAD(+)</text>
        <dbReference type="Rhea" id="RHEA:65952"/>
        <dbReference type="ChEBI" id="CHEBI:15378"/>
        <dbReference type="ChEBI" id="CHEBI:57540"/>
        <dbReference type="ChEBI" id="CHEBI:57945"/>
        <dbReference type="ChEBI" id="CHEBI:132124"/>
        <dbReference type="ChEBI" id="CHEBI:134225"/>
    </reaction>
</comment>
<dbReference type="GO" id="GO:0010181">
    <property type="term" value="F:FMN binding"/>
    <property type="evidence" value="ECO:0007669"/>
    <property type="project" value="UniProtKB-UniRule"/>
</dbReference>
<dbReference type="SUPFAM" id="SSF52218">
    <property type="entry name" value="Flavoproteins"/>
    <property type="match status" value="1"/>
</dbReference>
<comment type="caution">
    <text evidence="6">Lacks conserved residue(s) required for the propagation of feature annotation.</text>
</comment>
<dbReference type="InterPro" id="IPR003680">
    <property type="entry name" value="Flavodoxin_fold"/>
</dbReference>
<gene>
    <name evidence="6" type="primary">azoR</name>
    <name evidence="8" type="ORF">HYN59_03945</name>
</gene>
<dbReference type="EMBL" id="CP029186">
    <property type="protein sequence ID" value="AWH84318.1"/>
    <property type="molecule type" value="Genomic_DNA"/>
</dbReference>
<dbReference type="KEGG" id="falb:HYN59_03945"/>
<protein>
    <recommendedName>
        <fullName evidence="6">FMN dependent NADH:quinone oxidoreductase</fullName>
        <ecNumber evidence="6">1.6.5.-</ecNumber>
    </recommendedName>
    <alternativeName>
        <fullName evidence="6">Azo-dye reductase</fullName>
    </alternativeName>
    <alternativeName>
        <fullName evidence="6">FMN-dependent NADH-azo compound oxidoreductase</fullName>
    </alternativeName>
    <alternativeName>
        <fullName evidence="6">FMN-dependent NADH-azoreductase</fullName>
        <ecNumber evidence="6">1.7.1.17</ecNumber>
    </alternativeName>
</protein>
<evidence type="ECO:0000313" key="9">
    <source>
        <dbReference type="Proteomes" id="UP000244929"/>
    </source>
</evidence>
<dbReference type="InterPro" id="IPR029039">
    <property type="entry name" value="Flavoprotein-like_sf"/>
</dbReference>
<keyword evidence="2 6" id="KW-0288">FMN</keyword>
<dbReference type="RefSeq" id="WP_108777026.1">
    <property type="nucleotide sequence ID" value="NZ_CP029186.1"/>
</dbReference>
<organism evidence="8 9">
    <name type="scientific">Flavobacterium album</name>
    <dbReference type="NCBI Taxonomy" id="2175091"/>
    <lineage>
        <taxon>Bacteria</taxon>
        <taxon>Pseudomonadati</taxon>
        <taxon>Bacteroidota</taxon>
        <taxon>Flavobacteriia</taxon>
        <taxon>Flavobacteriales</taxon>
        <taxon>Flavobacteriaceae</taxon>
        <taxon>Flavobacterium</taxon>
    </lineage>
</organism>
<keyword evidence="9" id="KW-1185">Reference proteome</keyword>
<dbReference type="PANTHER" id="PTHR43741:SF4">
    <property type="entry name" value="FMN-DEPENDENT NADH:QUINONE OXIDOREDUCTASE"/>
    <property type="match status" value="1"/>
</dbReference>
<keyword evidence="3 6" id="KW-0560">Oxidoreductase</keyword>
<keyword evidence="4 6" id="KW-0520">NAD</keyword>
<evidence type="ECO:0000256" key="4">
    <source>
        <dbReference type="ARBA" id="ARBA00023027"/>
    </source>
</evidence>
<comment type="subunit">
    <text evidence="6">Homodimer.</text>
</comment>
<dbReference type="AlphaFoldDB" id="A0A2S1QV80"/>
<evidence type="ECO:0000259" key="7">
    <source>
        <dbReference type="Pfam" id="PF02525"/>
    </source>
</evidence>
<dbReference type="InterPro" id="IPR050104">
    <property type="entry name" value="FMN-dep_NADH:Q_OxRdtase_AzoR1"/>
</dbReference>
<reference evidence="8 9" key="1">
    <citation type="submission" date="2018-04" db="EMBL/GenBank/DDBJ databases">
        <title>Genome sequencing of Flavobacterium sp. HYN0059.</title>
        <authorList>
            <person name="Yi H."/>
            <person name="Baek C."/>
        </authorList>
    </citation>
    <scope>NUCLEOTIDE SEQUENCE [LARGE SCALE GENOMIC DNA]</scope>
    <source>
        <strain evidence="8 9">HYN0059</strain>
    </source>
</reference>
<comment type="function">
    <text evidence="6">Quinone reductase that provides resistance to thiol-specific stress caused by electrophilic quinones.</text>
</comment>
<evidence type="ECO:0000313" key="8">
    <source>
        <dbReference type="EMBL" id="AWH84318.1"/>
    </source>
</evidence>
<accession>A0A2S1QV80</accession>
<evidence type="ECO:0000256" key="6">
    <source>
        <dbReference type="HAMAP-Rule" id="MF_01216"/>
    </source>
</evidence>
<feature type="domain" description="Flavodoxin-like fold" evidence="7">
    <location>
        <begin position="2"/>
        <end position="193"/>
    </location>
</feature>
<dbReference type="Proteomes" id="UP000244929">
    <property type="component" value="Chromosome"/>
</dbReference>
<dbReference type="GO" id="GO:0009055">
    <property type="term" value="F:electron transfer activity"/>
    <property type="evidence" value="ECO:0007669"/>
    <property type="project" value="UniProtKB-UniRule"/>
</dbReference>
<feature type="binding site" evidence="6">
    <location>
        <begin position="16"/>
        <end position="18"/>
    </location>
    <ligand>
        <name>FMN</name>
        <dbReference type="ChEBI" id="CHEBI:58210"/>
    </ligand>
</feature>
<dbReference type="InterPro" id="IPR023048">
    <property type="entry name" value="NADH:quinone_OxRdtase_FMN_depd"/>
</dbReference>